<sequence>MIDGGDRLQKTFEQEVLFELHFWLEILKDHSSFIHDSLAPSETAYIEEANAFKERFTSLLATSKEEMDEQSILALTKEAKEASEEIRAFKLTLIQAHLIGDIKISLTPSFLNHMVNEVEEAIRLFSYFEKGEKAPPVHPLHHDLLWLLDAAGHAGAINADMDGAEKQLKKKSHKFTKEWEAFYLKAVEMAGYLRTNVMKFPALRKFHNDINLEMTIFKAFLDELKEMELNKEALGTFTAQMADHMMREETYYLLKLSETTDIPPPKGDPTRLSN</sequence>
<dbReference type="SUPFAM" id="SSF158430">
    <property type="entry name" value="Bacillus cereus metalloprotein-like"/>
    <property type="match status" value="2"/>
</dbReference>
<keyword evidence="2" id="KW-1185">Reference proteome</keyword>
<dbReference type="EMBL" id="CP017560">
    <property type="protein sequence ID" value="AOV08119.1"/>
    <property type="molecule type" value="Genomic_DNA"/>
</dbReference>
<evidence type="ECO:0000313" key="1">
    <source>
        <dbReference type="EMBL" id="AOV08119.1"/>
    </source>
</evidence>
<dbReference type="KEGG" id="surl:BI350_11605"/>
<reference evidence="1 2" key="1">
    <citation type="submission" date="2016-09" db="EMBL/GenBank/DDBJ databases">
        <title>Complete genome sequence of the Lysinibacillus sphaericus LMG 22257, a specie of Bacillus with ureolytic activity that can effectively biodeposit calcium carbonate.</title>
        <authorList>
            <person name="Yan W."/>
        </authorList>
    </citation>
    <scope>NUCLEOTIDE SEQUENCE [LARGE SCALE GENOMIC DNA]</scope>
    <source>
        <strain evidence="1 2">LMG 22257</strain>
    </source>
</reference>
<evidence type="ECO:0008006" key="3">
    <source>
        <dbReference type="Google" id="ProtNLM"/>
    </source>
</evidence>
<protein>
    <recommendedName>
        <fullName evidence="3">DUF2935 domain-containing protein</fullName>
    </recommendedName>
</protein>
<dbReference type="InterPro" id="IPR021328">
    <property type="entry name" value="CotB-like"/>
</dbReference>
<name>A0A1D8JHD6_9BACL</name>
<dbReference type="AlphaFoldDB" id="A0A1D8JHD6"/>
<dbReference type="Pfam" id="PF11155">
    <property type="entry name" value="DUF2935"/>
    <property type="match status" value="2"/>
</dbReference>
<accession>A0A1D8JHD6</accession>
<dbReference type="Gene3D" id="1.20.1260.120">
    <property type="entry name" value="Protein of unknown function DUF2935"/>
    <property type="match status" value="1"/>
</dbReference>
<proteinExistence type="predicted"/>
<evidence type="ECO:0000313" key="2">
    <source>
        <dbReference type="Proteomes" id="UP000185746"/>
    </source>
</evidence>
<dbReference type="Proteomes" id="UP000185746">
    <property type="component" value="Chromosome"/>
</dbReference>
<organism evidence="1 2">
    <name type="scientific">Sporosarcina ureilytica</name>
    <dbReference type="NCBI Taxonomy" id="298596"/>
    <lineage>
        <taxon>Bacteria</taxon>
        <taxon>Bacillati</taxon>
        <taxon>Bacillota</taxon>
        <taxon>Bacilli</taxon>
        <taxon>Bacillales</taxon>
        <taxon>Caryophanaceae</taxon>
        <taxon>Sporosarcina</taxon>
    </lineage>
</organism>
<gene>
    <name evidence="1" type="ORF">BI350_11605</name>
</gene>